<keyword evidence="1" id="KW-0378">Hydrolase</keyword>
<accession>A0A926E5T3</accession>
<dbReference type="Pfam" id="PF00753">
    <property type="entry name" value="Lactamase_B"/>
    <property type="match status" value="1"/>
</dbReference>
<dbReference type="Gene3D" id="3.60.15.10">
    <property type="entry name" value="Ribonuclease Z/Hydroxyacylglutathione hydrolase-like"/>
    <property type="match status" value="1"/>
</dbReference>
<dbReference type="InterPro" id="IPR036866">
    <property type="entry name" value="RibonucZ/Hydroxyglut_hydro"/>
</dbReference>
<dbReference type="CDD" id="cd16295">
    <property type="entry name" value="TTHA0252-CPSF-like_MBL-fold"/>
    <property type="match status" value="1"/>
</dbReference>
<dbReference type="SUPFAM" id="SSF56281">
    <property type="entry name" value="Metallo-hydrolase/oxidoreductase"/>
    <property type="match status" value="1"/>
</dbReference>
<dbReference type="PANTHER" id="PTHR11203">
    <property type="entry name" value="CLEAVAGE AND POLYADENYLATION SPECIFICITY FACTOR FAMILY MEMBER"/>
    <property type="match status" value="1"/>
</dbReference>
<dbReference type="GO" id="GO:0004521">
    <property type="term" value="F:RNA endonuclease activity"/>
    <property type="evidence" value="ECO:0007669"/>
    <property type="project" value="TreeGrafter"/>
</dbReference>
<dbReference type="InterPro" id="IPR001279">
    <property type="entry name" value="Metallo-B-lactamas"/>
</dbReference>
<comment type="caution">
    <text evidence="4">The sequence shown here is derived from an EMBL/GenBank/DDBJ whole genome shotgun (WGS) entry which is preliminary data.</text>
</comment>
<dbReference type="Gene3D" id="3.40.50.10890">
    <property type="match status" value="1"/>
</dbReference>
<evidence type="ECO:0000259" key="2">
    <source>
        <dbReference type="SMART" id="SM00849"/>
    </source>
</evidence>
<dbReference type="InterPro" id="IPR022712">
    <property type="entry name" value="Beta_Casp"/>
</dbReference>
<protein>
    <submittedName>
        <fullName evidence="4">MBL fold metallo-hydrolase</fullName>
    </submittedName>
</protein>
<dbReference type="GO" id="GO:0016787">
    <property type="term" value="F:hydrolase activity"/>
    <property type="evidence" value="ECO:0007669"/>
    <property type="project" value="UniProtKB-KW"/>
</dbReference>
<dbReference type="Proteomes" id="UP000610862">
    <property type="component" value="Unassembled WGS sequence"/>
</dbReference>
<sequence>MKIQFCGASTGVTGSCHLITTENHKILLDCGQFQGGKAQEALNYEEFPFDPAQIDYMILSHAHIDHCGRIPLLVKRGFKGKIYCTDATADLLDVMLKDSGYIHEREAEWKNKKNERAGRALVEPLYTYNDAADSLKYVEPVLYDQLVELNEEMKIVFNDAGHILGSAITELWVTENDNVSKIVFSGDLGVMDRPILRNPTIIKKADYVIMETTYGNRLHPANSMDVKALMDIIRDTAAKGGTTVIPSFAVGRTQELIYELNRVYETDNEYRRDFDNIMVYVDSPMATTATEVFKRNAQVFDEETKEFITKGDNPLDFKNLRFTRTSEESIWLNTDPEPKVIISASGMCDAGRIRHHLKHNLWNRKSSIVFVGYQAEGTLGKMILDGAEEVTLFGEKVKVNANIYNLEGFSGHADRDGLLEWLKGFKAEPKHIFLVHGEPEAKEDFAQTVEAELGYHPIVVRGNSEFVLEKDELVNMEQAMKEEVDEEVLNSLRANLFDIHRRIEDILYNTKLAVGQDISPEKLSKINNMVLELEKSTMNLGAEVSDGEGRDKTQQNDI</sequence>
<proteinExistence type="predicted"/>
<dbReference type="PROSITE" id="PS51257">
    <property type="entry name" value="PROKAR_LIPOPROTEIN"/>
    <property type="match status" value="1"/>
</dbReference>
<organism evidence="4 5">
    <name type="scientific">Lentihominibacter hominis</name>
    <dbReference type="NCBI Taxonomy" id="2763645"/>
    <lineage>
        <taxon>Bacteria</taxon>
        <taxon>Bacillati</taxon>
        <taxon>Bacillota</taxon>
        <taxon>Clostridia</taxon>
        <taxon>Peptostreptococcales</taxon>
        <taxon>Anaerovoracaceae</taxon>
        <taxon>Lentihominibacter</taxon>
    </lineage>
</organism>
<evidence type="ECO:0000259" key="3">
    <source>
        <dbReference type="SMART" id="SM01027"/>
    </source>
</evidence>
<dbReference type="Pfam" id="PF10996">
    <property type="entry name" value="Beta-Casp"/>
    <property type="match status" value="1"/>
</dbReference>
<dbReference type="InterPro" id="IPR011108">
    <property type="entry name" value="RMMBL"/>
</dbReference>
<keyword evidence="5" id="KW-1185">Reference proteome</keyword>
<evidence type="ECO:0000256" key="1">
    <source>
        <dbReference type="ARBA" id="ARBA00022801"/>
    </source>
</evidence>
<dbReference type="AlphaFoldDB" id="A0A926E5T3"/>
<dbReference type="Pfam" id="PF07521">
    <property type="entry name" value="RMMBL"/>
    <property type="match status" value="1"/>
</dbReference>
<dbReference type="InterPro" id="IPR050698">
    <property type="entry name" value="MBL"/>
</dbReference>
<dbReference type="RefSeq" id="WP_177267588.1">
    <property type="nucleotide sequence ID" value="NZ_JACRTA010000002.1"/>
</dbReference>
<name>A0A926E5T3_9FIRM</name>
<feature type="domain" description="Metallo-beta-lactamase" evidence="2">
    <location>
        <begin position="13"/>
        <end position="248"/>
    </location>
</feature>
<dbReference type="EMBL" id="JACRTA010000002">
    <property type="protein sequence ID" value="MBC8568370.1"/>
    <property type="molecule type" value="Genomic_DNA"/>
</dbReference>
<reference evidence="4" key="1">
    <citation type="submission" date="2020-08" db="EMBL/GenBank/DDBJ databases">
        <title>Genome public.</title>
        <authorList>
            <person name="Liu C."/>
            <person name="Sun Q."/>
        </authorList>
    </citation>
    <scope>NUCLEOTIDE SEQUENCE</scope>
    <source>
        <strain evidence="4">NSJ-24</strain>
    </source>
</reference>
<evidence type="ECO:0000313" key="4">
    <source>
        <dbReference type="EMBL" id="MBC8568370.1"/>
    </source>
</evidence>
<evidence type="ECO:0000313" key="5">
    <source>
        <dbReference type="Proteomes" id="UP000610862"/>
    </source>
</evidence>
<dbReference type="PANTHER" id="PTHR11203:SF37">
    <property type="entry name" value="INTEGRATOR COMPLEX SUBUNIT 11"/>
    <property type="match status" value="1"/>
</dbReference>
<gene>
    <name evidence="4" type="ORF">H8692_06340</name>
</gene>
<dbReference type="SMART" id="SM00849">
    <property type="entry name" value="Lactamase_B"/>
    <property type="match status" value="1"/>
</dbReference>
<dbReference type="SMART" id="SM01027">
    <property type="entry name" value="Beta-Casp"/>
    <property type="match status" value="1"/>
</dbReference>
<feature type="domain" description="Beta-Casp" evidence="3">
    <location>
        <begin position="253"/>
        <end position="383"/>
    </location>
</feature>